<feature type="transmembrane region" description="Helical" evidence="1">
    <location>
        <begin position="36"/>
        <end position="61"/>
    </location>
</feature>
<dbReference type="AlphaFoldDB" id="A0A811VBM1"/>
<evidence type="ECO:0000313" key="2">
    <source>
        <dbReference type="EMBL" id="CAD7011623.1"/>
    </source>
</evidence>
<dbReference type="EMBL" id="CAJHJT010000056">
    <property type="protein sequence ID" value="CAD7011623.1"/>
    <property type="molecule type" value="Genomic_DNA"/>
</dbReference>
<reference evidence="2" key="1">
    <citation type="submission" date="2020-11" db="EMBL/GenBank/DDBJ databases">
        <authorList>
            <person name="Whitehead M."/>
        </authorList>
    </citation>
    <scope>NUCLEOTIDE SEQUENCE</scope>
    <source>
        <strain evidence="2">EGII</strain>
    </source>
</reference>
<comment type="caution">
    <text evidence="2">The sequence shown here is derived from an EMBL/GenBank/DDBJ whole genome shotgun (WGS) entry which is preliminary data.</text>
</comment>
<dbReference type="Proteomes" id="UP000606786">
    <property type="component" value="Unassembled WGS sequence"/>
</dbReference>
<name>A0A811VBM1_CERCA</name>
<keyword evidence="1" id="KW-0472">Membrane</keyword>
<protein>
    <submittedName>
        <fullName evidence="2">(Mediterranean fruit fly) hypothetical protein</fullName>
    </submittedName>
</protein>
<keyword evidence="1" id="KW-1133">Transmembrane helix</keyword>
<keyword evidence="3" id="KW-1185">Reference proteome</keyword>
<sequence length="104" mass="11326">MLLLRTSSKSPKRQHNSKAIIIHITPQYQQAFGQRAAAIALVVQPFCTACMLIVCLLTSGFTHSSTRRRMSDTTTTVATAATATETETETATSMTRFSISTLTD</sequence>
<organism evidence="2 3">
    <name type="scientific">Ceratitis capitata</name>
    <name type="common">Mediterranean fruit fly</name>
    <name type="synonym">Tephritis capitata</name>
    <dbReference type="NCBI Taxonomy" id="7213"/>
    <lineage>
        <taxon>Eukaryota</taxon>
        <taxon>Metazoa</taxon>
        <taxon>Ecdysozoa</taxon>
        <taxon>Arthropoda</taxon>
        <taxon>Hexapoda</taxon>
        <taxon>Insecta</taxon>
        <taxon>Pterygota</taxon>
        <taxon>Neoptera</taxon>
        <taxon>Endopterygota</taxon>
        <taxon>Diptera</taxon>
        <taxon>Brachycera</taxon>
        <taxon>Muscomorpha</taxon>
        <taxon>Tephritoidea</taxon>
        <taxon>Tephritidae</taxon>
        <taxon>Ceratitis</taxon>
        <taxon>Ceratitis</taxon>
    </lineage>
</organism>
<accession>A0A811VBM1</accession>
<keyword evidence="1" id="KW-0812">Transmembrane</keyword>
<evidence type="ECO:0000256" key="1">
    <source>
        <dbReference type="SAM" id="Phobius"/>
    </source>
</evidence>
<proteinExistence type="predicted"/>
<gene>
    <name evidence="2" type="ORF">CCAP1982_LOCUS19712</name>
</gene>
<evidence type="ECO:0000313" key="3">
    <source>
        <dbReference type="Proteomes" id="UP000606786"/>
    </source>
</evidence>